<dbReference type="EMBL" id="HACM01011112">
    <property type="protein sequence ID" value="CRZ11554.1"/>
    <property type="molecule type" value="Transcribed_RNA"/>
</dbReference>
<reference evidence="1" key="1">
    <citation type="submission" date="2015-04" db="EMBL/GenBank/DDBJ databases">
        <title>The genome sequence of the plant pathogenic Rhizarian Plasmodiophora brassicae reveals insights in its biotrophic life cycle and the origin of chitin synthesis.</title>
        <authorList>
            <person name="Schwelm A."/>
            <person name="Fogelqvist J."/>
            <person name="Knaust A."/>
            <person name="Julke S."/>
            <person name="Lilja T."/>
            <person name="Dhandapani V."/>
            <person name="Bonilla-Rosso G."/>
            <person name="Karlsson M."/>
            <person name="Shevchenko A."/>
            <person name="Choi S.R."/>
            <person name="Kim H.G."/>
            <person name="Park J.Y."/>
            <person name="Lim Y.P."/>
            <person name="Ludwig-Muller J."/>
            <person name="Dixelius C."/>
        </authorList>
    </citation>
    <scope>NUCLEOTIDE SEQUENCE</scope>
    <source>
        <tissue evidence="1">Potato root galls</tissue>
    </source>
</reference>
<dbReference type="AlphaFoldDB" id="A0A0H5RS42"/>
<organism evidence="1">
    <name type="scientific">Spongospora subterranea</name>
    <dbReference type="NCBI Taxonomy" id="70186"/>
    <lineage>
        <taxon>Eukaryota</taxon>
        <taxon>Sar</taxon>
        <taxon>Rhizaria</taxon>
        <taxon>Endomyxa</taxon>
        <taxon>Phytomyxea</taxon>
        <taxon>Plasmodiophorida</taxon>
        <taxon>Plasmodiophoridae</taxon>
        <taxon>Spongospora</taxon>
    </lineage>
</organism>
<evidence type="ECO:0000313" key="1">
    <source>
        <dbReference type="EMBL" id="CRZ11554.1"/>
    </source>
</evidence>
<accession>A0A0H5RS42</accession>
<name>A0A0H5RS42_9EUKA</name>
<protein>
    <submittedName>
        <fullName evidence="1">Uncharacterized protein</fullName>
    </submittedName>
</protein>
<sequence>ISTVEMVPPNRQVIQRYAMHFLEVCRRPDVWPPNFHRLKHIHSTLHLSHQSKKPGQMELFHFIGDGNLRLVHQTFEQESLQHKKQVIMHWNTDLTDMILELWEPIKADAKTNDINNIIEKFKESELFKAVMQERRGAARKLKLLIPQKPKKLVVPKPAPIFRVGKTVAGSPSLPSPRFLLRLQISRRSRSRIKPIARP</sequence>
<proteinExistence type="predicted"/>
<feature type="non-terminal residue" evidence="1">
    <location>
        <position position="1"/>
    </location>
</feature>